<keyword evidence="1" id="KW-0732">Signal</keyword>
<dbReference type="EMBL" id="CP048877">
    <property type="protein sequence ID" value="QIJ72544.1"/>
    <property type="molecule type" value="Genomic_DNA"/>
</dbReference>
<keyword evidence="2" id="KW-0325">Glycoprotein</keyword>
<dbReference type="KEGG" id="tav:G4V39_09795"/>
<evidence type="ECO:0000256" key="1">
    <source>
        <dbReference type="ARBA" id="ARBA00022729"/>
    </source>
</evidence>
<proteinExistence type="predicted"/>
<evidence type="ECO:0000256" key="2">
    <source>
        <dbReference type="ARBA" id="ARBA00023180"/>
    </source>
</evidence>
<sequence>MEICLPSISQAISFKLKVSLEKDANGVHFHYPLAMYYDQTTQRLYVSDTGNNRLVSFDRQGTPLKEFDAAGQLKGPLAMVRDQTGSLWVVERPLNSLTHIDLKAQRLKRHQLTYQGRTVLVDRLLVWKKHLIVLDRATGEALLLDRSLKVNRAIRPKNKDFRGFFDIKIKGDWLWGLENISARIYGINLTTGKEIFVTPDRKLSLPVALEIDRQMNIYILDRYLKKIFVFDKNGRFRYSFLDEGATPGHLNYPWQLLFVDSELLVLDEGNGRIDIWRH</sequence>
<gene>
    <name evidence="3" type="ORF">G4V39_09795</name>
</gene>
<name>A0A6G7PXX5_9BACT</name>
<dbReference type="PANTHER" id="PTHR10680:SF14">
    <property type="entry name" value="PEPTIDYL-GLYCINE ALPHA-AMIDATING MONOOXYGENASE"/>
    <property type="match status" value="1"/>
</dbReference>
<organism evidence="3 4">
    <name type="scientific">Thermosulfuriphilus ammonigenes</name>
    <dbReference type="NCBI Taxonomy" id="1936021"/>
    <lineage>
        <taxon>Bacteria</taxon>
        <taxon>Pseudomonadati</taxon>
        <taxon>Thermodesulfobacteriota</taxon>
        <taxon>Thermodesulfobacteria</taxon>
        <taxon>Thermodesulfobacteriales</taxon>
        <taxon>Thermodesulfobacteriaceae</taxon>
        <taxon>Thermosulfuriphilus</taxon>
    </lineage>
</organism>
<protein>
    <recommendedName>
        <fullName evidence="5">6-bladed beta-propeller</fullName>
    </recommendedName>
</protein>
<accession>A0A6G7PXX5</accession>
<dbReference type="PANTHER" id="PTHR10680">
    <property type="entry name" value="PEPTIDYL-GLYCINE ALPHA-AMIDATING MONOOXYGENASE"/>
    <property type="match status" value="1"/>
</dbReference>
<dbReference type="Proteomes" id="UP000502179">
    <property type="component" value="Chromosome"/>
</dbReference>
<dbReference type="InterPro" id="IPR011042">
    <property type="entry name" value="6-blade_b-propeller_TolB-like"/>
</dbReference>
<evidence type="ECO:0000313" key="4">
    <source>
        <dbReference type="Proteomes" id="UP000502179"/>
    </source>
</evidence>
<dbReference type="Gene3D" id="2.120.10.30">
    <property type="entry name" value="TolB, C-terminal domain"/>
    <property type="match status" value="2"/>
</dbReference>
<evidence type="ECO:0000313" key="3">
    <source>
        <dbReference type="EMBL" id="QIJ72544.1"/>
    </source>
</evidence>
<keyword evidence="4" id="KW-1185">Reference proteome</keyword>
<reference evidence="3 4" key="1">
    <citation type="submission" date="2020-02" db="EMBL/GenBank/DDBJ databases">
        <title>Genome analysis of Thermosulfuriphilus ammonigenes ST65T, an anaerobic thermophilic chemolithoautotrophic bacterium isolated from a deep-sea hydrothermal vent.</title>
        <authorList>
            <person name="Slobodkina G."/>
            <person name="Allioux M."/>
            <person name="Merkel A."/>
            <person name="Alain K."/>
            <person name="Jebbar M."/>
            <person name="Slobodkin A."/>
        </authorList>
    </citation>
    <scope>NUCLEOTIDE SEQUENCE [LARGE SCALE GENOMIC DNA]</scope>
    <source>
        <strain evidence="3 4">ST65</strain>
    </source>
</reference>
<evidence type="ECO:0008006" key="5">
    <source>
        <dbReference type="Google" id="ProtNLM"/>
    </source>
</evidence>
<dbReference type="SUPFAM" id="SSF101898">
    <property type="entry name" value="NHL repeat"/>
    <property type="match status" value="1"/>
</dbReference>
<dbReference type="AlphaFoldDB" id="A0A6G7PXX5"/>